<feature type="transmembrane region" description="Helical" evidence="12">
    <location>
        <begin position="207"/>
        <end position="230"/>
    </location>
</feature>
<dbReference type="Pfam" id="PF00358">
    <property type="entry name" value="PTS_EIIA_1"/>
    <property type="match status" value="1"/>
</dbReference>
<keyword evidence="7 12" id="KW-0812">Transmembrane</keyword>
<name>A0A2L1KT87_KLEPN</name>
<keyword evidence="9 12" id="KW-1133">Transmembrane helix</keyword>
<gene>
    <name evidence="16" type="ORF">INF167p1_00144</name>
</gene>
<keyword evidence="5" id="KW-0808">Transferase</keyword>
<keyword evidence="4" id="KW-0762">Sugar transport</keyword>
<dbReference type="SUPFAM" id="SSF55604">
    <property type="entry name" value="Glucose permease domain IIB"/>
    <property type="match status" value="1"/>
</dbReference>
<evidence type="ECO:0000259" key="13">
    <source>
        <dbReference type="PROSITE" id="PS51093"/>
    </source>
</evidence>
<keyword evidence="2" id="KW-0813">Transport</keyword>
<dbReference type="GO" id="GO:0016301">
    <property type="term" value="F:kinase activity"/>
    <property type="evidence" value="ECO:0007669"/>
    <property type="project" value="UniProtKB-KW"/>
</dbReference>
<dbReference type="InterPro" id="IPR011297">
    <property type="entry name" value="PTS_IIABC_b_glu"/>
</dbReference>
<dbReference type="SUPFAM" id="SSF51261">
    <property type="entry name" value="Duplicated hybrid motif"/>
    <property type="match status" value="1"/>
</dbReference>
<dbReference type="GO" id="GO:0009401">
    <property type="term" value="P:phosphoenolpyruvate-dependent sugar phosphotransferase system"/>
    <property type="evidence" value="ECO:0007669"/>
    <property type="project" value="UniProtKB-KW"/>
</dbReference>
<evidence type="ECO:0000256" key="3">
    <source>
        <dbReference type="ARBA" id="ARBA00022475"/>
    </source>
</evidence>
<feature type="active site" description="Phosphocysteine intermediate; for EIIB activity" evidence="11">
    <location>
        <position position="26"/>
    </location>
</feature>
<dbReference type="InterPro" id="IPR003352">
    <property type="entry name" value="PTS_EIIC"/>
</dbReference>
<evidence type="ECO:0000256" key="10">
    <source>
        <dbReference type="ARBA" id="ARBA00023136"/>
    </source>
</evidence>
<evidence type="ECO:0000256" key="8">
    <source>
        <dbReference type="ARBA" id="ARBA00022777"/>
    </source>
</evidence>
<feature type="domain" description="PTS EIIC type-1" evidence="15">
    <location>
        <begin position="107"/>
        <end position="470"/>
    </location>
</feature>
<feature type="domain" description="PTS EIIB type-1" evidence="14">
    <location>
        <begin position="4"/>
        <end position="86"/>
    </location>
</feature>
<dbReference type="CDD" id="cd00212">
    <property type="entry name" value="PTS_IIB_glc"/>
    <property type="match status" value="1"/>
</dbReference>
<proteinExistence type="predicted"/>
<dbReference type="RefSeq" id="WP_064081469.1">
    <property type="nucleotide sequence ID" value="NZ_CABEHG010000065.1"/>
</dbReference>
<evidence type="ECO:0000259" key="15">
    <source>
        <dbReference type="PROSITE" id="PS51103"/>
    </source>
</evidence>
<dbReference type="GO" id="GO:0015771">
    <property type="term" value="P:trehalose transport"/>
    <property type="evidence" value="ECO:0007669"/>
    <property type="project" value="TreeGrafter"/>
</dbReference>
<dbReference type="PROSITE" id="PS51093">
    <property type="entry name" value="PTS_EIIA_TYPE_1"/>
    <property type="match status" value="1"/>
</dbReference>
<dbReference type="PANTHER" id="PTHR30175">
    <property type="entry name" value="PHOSPHOTRANSFERASE SYSTEM TRANSPORT PROTEIN"/>
    <property type="match status" value="1"/>
</dbReference>
<dbReference type="Pfam" id="PF00367">
    <property type="entry name" value="PTS_EIIB"/>
    <property type="match status" value="1"/>
</dbReference>
<reference evidence="16" key="1">
    <citation type="submission" date="2016-12" db="EMBL/GenBank/DDBJ databases">
        <title>Frequent emergence of pathogenic lineages of Klebsiella pneumoniae via mobilisation of yersiniabactin and colibactin.</title>
        <authorList>
            <person name="Lam M.M.C."/>
            <person name="Wick R.R."/>
            <person name="Wyres K.L."/>
            <person name="Gorrie C."/>
            <person name="Judd L."/>
            <person name="Jenney A."/>
            <person name="Holt K.E."/>
        </authorList>
    </citation>
    <scope>NUCLEOTIDE SEQUENCE</scope>
    <source>
        <strain evidence="16">INF167</strain>
        <plasmid evidence="16">INF167_p0001</plasmid>
    </source>
</reference>
<dbReference type="GO" id="GO:0090589">
    <property type="term" value="F:protein-phosphocysteine-trehalose phosphotransferase system transporter activity"/>
    <property type="evidence" value="ECO:0007669"/>
    <property type="project" value="TreeGrafter"/>
</dbReference>
<keyword evidence="6" id="KW-0598">Phosphotransferase system</keyword>
<evidence type="ECO:0000313" key="16">
    <source>
        <dbReference type="EMBL" id="AVE25718.1"/>
    </source>
</evidence>
<evidence type="ECO:0000256" key="1">
    <source>
        <dbReference type="ARBA" id="ARBA00004651"/>
    </source>
</evidence>
<accession>A0A2L1KT87</accession>
<dbReference type="Gene3D" id="3.30.1360.60">
    <property type="entry name" value="Glucose permease domain IIB"/>
    <property type="match status" value="1"/>
</dbReference>
<dbReference type="PANTHER" id="PTHR30175:SF1">
    <property type="entry name" value="PTS SYSTEM ARBUTIN-, CELLOBIOSE-, AND SALICIN-SPECIFIC EIIBC COMPONENT-RELATED"/>
    <property type="match status" value="1"/>
</dbReference>
<dbReference type="InterPro" id="IPR011055">
    <property type="entry name" value="Dup_hybrid_motif"/>
</dbReference>
<evidence type="ECO:0000256" key="9">
    <source>
        <dbReference type="ARBA" id="ARBA00022989"/>
    </source>
</evidence>
<dbReference type="NCBIfam" id="TIGR00830">
    <property type="entry name" value="PTBA"/>
    <property type="match status" value="1"/>
</dbReference>
<feature type="transmembrane region" description="Helical" evidence="12">
    <location>
        <begin position="329"/>
        <end position="350"/>
    </location>
</feature>
<evidence type="ECO:0000259" key="14">
    <source>
        <dbReference type="PROSITE" id="PS51098"/>
    </source>
</evidence>
<evidence type="ECO:0000256" key="12">
    <source>
        <dbReference type="SAM" id="Phobius"/>
    </source>
</evidence>
<dbReference type="InterPro" id="IPR036878">
    <property type="entry name" value="Glu_permease_IIB"/>
</dbReference>
<feature type="transmembrane region" description="Helical" evidence="12">
    <location>
        <begin position="148"/>
        <end position="168"/>
    </location>
</feature>
<feature type="transmembrane region" description="Helical" evidence="12">
    <location>
        <begin position="388"/>
        <end position="413"/>
    </location>
</feature>
<dbReference type="FunFam" id="2.70.70.10:FF:000001">
    <property type="entry name" value="PTS system glucose-specific IIA component"/>
    <property type="match status" value="1"/>
</dbReference>
<evidence type="ECO:0000256" key="7">
    <source>
        <dbReference type="ARBA" id="ARBA00022692"/>
    </source>
</evidence>
<keyword evidence="16" id="KW-0614">Plasmid</keyword>
<organism evidence="16">
    <name type="scientific">Klebsiella pneumoniae</name>
    <dbReference type="NCBI Taxonomy" id="573"/>
    <lineage>
        <taxon>Bacteria</taxon>
        <taxon>Pseudomonadati</taxon>
        <taxon>Pseudomonadota</taxon>
        <taxon>Gammaproteobacteria</taxon>
        <taxon>Enterobacterales</taxon>
        <taxon>Enterobacteriaceae</taxon>
        <taxon>Klebsiella/Raoultella group</taxon>
        <taxon>Klebsiella</taxon>
        <taxon>Klebsiella pneumoniae complex</taxon>
    </lineage>
</organism>
<evidence type="ECO:0000256" key="5">
    <source>
        <dbReference type="ARBA" id="ARBA00022679"/>
    </source>
</evidence>
<dbReference type="InterPro" id="IPR001996">
    <property type="entry name" value="PTS_IIB_1"/>
</dbReference>
<sequence>MKYQSLAEFIINRVGGPENIKSLTHCATRLRFQLRKYDVVLKDDLSNHPEIIMVVESGGQLQVVVGNSVSEVYKAIEATGITDETDLAAGSSDEEVIKENIFNRLINVVSGIFTPFLGILAASGIMKGLLALAIVCGITTESSGTYKILAAAGDALFYFFPLVLGYTAGKRFGGSPFLSMAIGGALMHPAMIAAFDAQLQHGASVDAFLGIPVTYINYAGSVIPVIFAAWLSSVVEKFCNKILPSAVKNLFTPLIALLIVVPAAFLLIGPLATGLSHLMANAFLAAYEFAPALAGTIMGGLWQVCVMFGLHWGLVPIMINNISVLGHDIMQPLLVPAVVGQLGAALGVFLRTQDPKMKTLSGSAVSAAIFGITEPAVYGVNLPNRRPFIFGCTAGAIGGTIVGAFHGSIYSFGLTSFFTLAQMIPPTGMDMTVWGAIIGTAVSLVLSTLLTYFFGLPASKESPSANPGIAPKTAEIVILSPLQGKVIDIAEIRDPTFASGLLGNGVGIIPTSGKVIAPFDGVVSSIFNSRHAINLVSNDGVELLIHVGINTVKLNGEGFTAHVKTGDSVKAGDLLIEFDLDFIHSAGCLLDTPVLINNSDEFRAVHLADKQTVSYDTVLMTTIK</sequence>
<comment type="subcellular location">
    <subcellularLocation>
        <location evidence="1">Cell membrane</location>
        <topology evidence="1">Multi-pass membrane protein</topology>
    </subcellularLocation>
</comment>
<feature type="transmembrane region" description="Helical" evidence="12">
    <location>
        <begin position="284"/>
        <end position="309"/>
    </location>
</feature>
<keyword evidence="10 12" id="KW-0472">Membrane</keyword>
<evidence type="ECO:0000256" key="11">
    <source>
        <dbReference type="PROSITE-ProRule" id="PRU00421"/>
    </source>
</evidence>
<dbReference type="GeneID" id="39637417"/>
<dbReference type="InterPro" id="IPR001127">
    <property type="entry name" value="PTS_EIIA_1_perm"/>
</dbReference>
<evidence type="ECO:0000256" key="4">
    <source>
        <dbReference type="ARBA" id="ARBA00022597"/>
    </source>
</evidence>
<evidence type="ECO:0000256" key="2">
    <source>
        <dbReference type="ARBA" id="ARBA00022448"/>
    </source>
</evidence>
<keyword evidence="3" id="KW-1003">Cell membrane</keyword>
<geneLocation type="plasmid" evidence="16">
    <name>INF167_p0001</name>
</geneLocation>
<dbReference type="Gene3D" id="2.70.70.10">
    <property type="entry name" value="Glucose Permease (Domain IIA)"/>
    <property type="match status" value="1"/>
</dbReference>
<evidence type="ECO:0000256" key="6">
    <source>
        <dbReference type="ARBA" id="ARBA00022683"/>
    </source>
</evidence>
<feature type="transmembrane region" description="Helical" evidence="12">
    <location>
        <begin position="112"/>
        <end position="136"/>
    </location>
</feature>
<dbReference type="GO" id="GO:0008982">
    <property type="term" value="F:protein-N(PI)-phosphohistidine-sugar phosphotransferase activity"/>
    <property type="evidence" value="ECO:0007669"/>
    <property type="project" value="InterPro"/>
</dbReference>
<dbReference type="AlphaFoldDB" id="A0A2L1KT87"/>
<feature type="transmembrane region" description="Helical" evidence="12">
    <location>
        <begin position="433"/>
        <end position="454"/>
    </location>
</feature>
<dbReference type="GO" id="GO:0005886">
    <property type="term" value="C:plasma membrane"/>
    <property type="evidence" value="ECO:0007669"/>
    <property type="project" value="UniProtKB-SubCell"/>
</dbReference>
<keyword evidence="8" id="KW-0418">Kinase</keyword>
<dbReference type="EMBL" id="KY454639">
    <property type="protein sequence ID" value="AVE25718.1"/>
    <property type="molecule type" value="Genomic_DNA"/>
</dbReference>
<dbReference type="PROSITE" id="PS51103">
    <property type="entry name" value="PTS_EIIC_TYPE_1"/>
    <property type="match status" value="1"/>
</dbReference>
<dbReference type="InterPro" id="IPR018113">
    <property type="entry name" value="PTrfase_EIIB_Cys"/>
</dbReference>
<feature type="domain" description="PTS EIIA type-1" evidence="13">
    <location>
        <begin position="494"/>
        <end position="598"/>
    </location>
</feature>
<protein>
    <submittedName>
        <fullName evidence="16">PTS beta-glucosidase transporter subunit EIIBCA</fullName>
    </submittedName>
</protein>
<dbReference type="PROSITE" id="PS51098">
    <property type="entry name" value="PTS_EIIB_TYPE_1"/>
    <property type="match status" value="1"/>
</dbReference>
<dbReference type="InterPro" id="IPR050558">
    <property type="entry name" value="PTS_Sugar-Specific_Components"/>
</dbReference>
<feature type="transmembrane region" description="Helical" evidence="12">
    <location>
        <begin position="174"/>
        <end position="195"/>
    </location>
</feature>
<dbReference type="InterPro" id="IPR013013">
    <property type="entry name" value="PTS_EIIC_1"/>
</dbReference>
<dbReference type="PROSITE" id="PS00371">
    <property type="entry name" value="PTS_EIIA_TYPE_1_HIS"/>
    <property type="match status" value="1"/>
</dbReference>
<dbReference type="NCBIfam" id="TIGR01995">
    <property type="entry name" value="PTS-II-ABC-beta"/>
    <property type="match status" value="1"/>
</dbReference>
<feature type="transmembrane region" description="Helical" evidence="12">
    <location>
        <begin position="250"/>
        <end position="272"/>
    </location>
</feature>
<dbReference type="Pfam" id="PF02378">
    <property type="entry name" value="PTS_EIIC"/>
    <property type="match status" value="1"/>
</dbReference>